<comment type="subcellular location">
    <subcellularLocation>
        <location evidence="2">Cell membrane</location>
        <topology evidence="2">Multi-pass membrane protein</topology>
    </subcellularLocation>
</comment>
<dbReference type="GO" id="GO:0005524">
    <property type="term" value="F:ATP binding"/>
    <property type="evidence" value="ECO:0007669"/>
    <property type="project" value="UniProtKB-KW"/>
</dbReference>
<dbReference type="SUPFAM" id="SSF158472">
    <property type="entry name" value="HAMP domain-like"/>
    <property type="match status" value="1"/>
</dbReference>
<dbReference type="InterPro" id="IPR036890">
    <property type="entry name" value="HATPase_C_sf"/>
</dbReference>
<dbReference type="GO" id="GO:0000156">
    <property type="term" value="F:phosphorelay response regulator activity"/>
    <property type="evidence" value="ECO:0007669"/>
    <property type="project" value="TreeGrafter"/>
</dbReference>
<dbReference type="NCBIfam" id="TIGR00229">
    <property type="entry name" value="sensory_box"/>
    <property type="match status" value="1"/>
</dbReference>
<evidence type="ECO:0000256" key="14">
    <source>
        <dbReference type="SAM" id="Coils"/>
    </source>
</evidence>
<dbReference type="CDD" id="cd00075">
    <property type="entry name" value="HATPase"/>
    <property type="match status" value="1"/>
</dbReference>
<evidence type="ECO:0000256" key="6">
    <source>
        <dbReference type="ARBA" id="ARBA00022679"/>
    </source>
</evidence>
<dbReference type="GO" id="GO:0000155">
    <property type="term" value="F:phosphorelay sensor kinase activity"/>
    <property type="evidence" value="ECO:0007669"/>
    <property type="project" value="InterPro"/>
</dbReference>
<name>A0A238X834_9RHOB</name>
<dbReference type="InterPro" id="IPR003660">
    <property type="entry name" value="HAMP_dom"/>
</dbReference>
<dbReference type="SMART" id="SM00091">
    <property type="entry name" value="PAS"/>
    <property type="match status" value="1"/>
</dbReference>
<evidence type="ECO:0000256" key="11">
    <source>
        <dbReference type="ARBA" id="ARBA00022989"/>
    </source>
</evidence>
<evidence type="ECO:0000256" key="15">
    <source>
        <dbReference type="SAM" id="Phobius"/>
    </source>
</evidence>
<evidence type="ECO:0000256" key="5">
    <source>
        <dbReference type="ARBA" id="ARBA00022553"/>
    </source>
</evidence>
<evidence type="ECO:0000256" key="12">
    <source>
        <dbReference type="ARBA" id="ARBA00023012"/>
    </source>
</evidence>
<dbReference type="InterPro" id="IPR048760">
    <property type="entry name" value="VP0354-like_sensor_dom"/>
</dbReference>
<evidence type="ECO:0000256" key="9">
    <source>
        <dbReference type="ARBA" id="ARBA00022777"/>
    </source>
</evidence>
<evidence type="ECO:0000256" key="2">
    <source>
        <dbReference type="ARBA" id="ARBA00004651"/>
    </source>
</evidence>
<keyword evidence="11 15" id="KW-1133">Transmembrane helix</keyword>
<dbReference type="OrthoDB" id="9795133at2"/>
<keyword evidence="14" id="KW-0175">Coiled coil</keyword>
<evidence type="ECO:0000256" key="4">
    <source>
        <dbReference type="ARBA" id="ARBA00022475"/>
    </source>
</evidence>
<dbReference type="PROSITE" id="PS50885">
    <property type="entry name" value="HAMP"/>
    <property type="match status" value="1"/>
</dbReference>
<keyword evidence="6" id="KW-0808">Transferase</keyword>
<keyword evidence="10" id="KW-0067">ATP-binding</keyword>
<organism evidence="19 20">
    <name type="scientific">Puniceibacterium sediminis</name>
    <dbReference type="NCBI Taxonomy" id="1608407"/>
    <lineage>
        <taxon>Bacteria</taxon>
        <taxon>Pseudomonadati</taxon>
        <taxon>Pseudomonadota</taxon>
        <taxon>Alphaproteobacteria</taxon>
        <taxon>Rhodobacterales</taxon>
        <taxon>Paracoccaceae</taxon>
        <taxon>Puniceibacterium</taxon>
    </lineage>
</organism>
<dbReference type="SUPFAM" id="SSF55785">
    <property type="entry name" value="PYP-like sensor domain (PAS domain)"/>
    <property type="match status" value="1"/>
</dbReference>
<dbReference type="InterPro" id="IPR013767">
    <property type="entry name" value="PAS_fold"/>
</dbReference>
<dbReference type="InterPro" id="IPR005467">
    <property type="entry name" value="His_kinase_dom"/>
</dbReference>
<keyword evidence="5" id="KW-0597">Phosphoprotein</keyword>
<dbReference type="SMART" id="SM00304">
    <property type="entry name" value="HAMP"/>
    <property type="match status" value="1"/>
</dbReference>
<dbReference type="InterPro" id="IPR004358">
    <property type="entry name" value="Sig_transdc_His_kin-like_C"/>
</dbReference>
<keyword evidence="7 15" id="KW-0812">Transmembrane</keyword>
<evidence type="ECO:0000256" key="7">
    <source>
        <dbReference type="ARBA" id="ARBA00022692"/>
    </source>
</evidence>
<feature type="transmembrane region" description="Helical" evidence="15">
    <location>
        <begin position="20"/>
        <end position="42"/>
    </location>
</feature>
<dbReference type="CDD" id="cd00130">
    <property type="entry name" value="PAS"/>
    <property type="match status" value="1"/>
</dbReference>
<keyword evidence="8" id="KW-0547">Nucleotide-binding</keyword>
<keyword evidence="20" id="KW-1185">Reference proteome</keyword>
<dbReference type="Pfam" id="PF00512">
    <property type="entry name" value="HisKA"/>
    <property type="match status" value="1"/>
</dbReference>
<feature type="transmembrane region" description="Helical" evidence="15">
    <location>
        <begin position="333"/>
        <end position="352"/>
    </location>
</feature>
<evidence type="ECO:0000313" key="19">
    <source>
        <dbReference type="EMBL" id="SNR54703.1"/>
    </source>
</evidence>
<dbReference type="RefSeq" id="WP_089270715.1">
    <property type="nucleotide sequence ID" value="NZ_FZNN01000009.1"/>
</dbReference>
<evidence type="ECO:0000259" key="17">
    <source>
        <dbReference type="PROSITE" id="PS50112"/>
    </source>
</evidence>
<feature type="domain" description="Histidine kinase" evidence="16">
    <location>
        <begin position="549"/>
        <end position="763"/>
    </location>
</feature>
<sequence length="772" mass="85088">MNPVDRLKVWFKTSFRRRMIARAMFTAGISALAVGMAGLLIVRHLEHSHNNEVYFQELESVGESISSSISSIVQDLEILANTPPIQGLARTVIGGGVDPVDGSSTKEDWELRLSSIFESFHKMRPSYLQIRFIGLADNGKELVRVDRDADNNIVRLGDDRLQEKGNEPYFQAVLQLQQGEVYKGQVSWNREFGEIQEPRTAVIRYAVPVFAEDGTRFGMIAINVLALPFGNNAFARANLANDIVLMDGYGTIFIYDGAAKSGQIFINQPAPLPPEMIAFLSSGDTASAVAEIDGWTIAKKSLSKATPGDVVFTIAVITPTEATNFSSRFASRILLGSVIVLMIVSMIFSIIGTQHEIAPILRMNEAMGVSRSGTQRPNLPLDRTDEIGELANSIDKLVERLITREKRAKTIFDGVSDGVIISDENGVIEDVNPAIEKMFEFSQTQLIGSNVGILMSKADHVAHDRQVAHYHATRERVSLGDTVERHAVHKSGAAFPIELTVSPIEVDGSRFYAGVIRDISVRKAQEAERLVLIEALKASNEELNSFAHVASHDLQAPLRAIHKVSTWIEEDLGDHQNEEMTENLALLRSRVERMSQLLDDLLEHAKIGRKTGATNSRLVSGAELRDELSNLVHLPAKLQLEFNPEFDRIVIHKMPIRIVLLNLISNAIKHDDSPSGVIRVSVNVLPTYFEFSVSDNGPGIDPQYHERIFGMFQTLKSRDAVEGSGMGLAICRKHVLMHGGEIHVESAGDGTGTTFTFTWPREADATETASVA</sequence>
<dbReference type="EMBL" id="FZNN01000009">
    <property type="protein sequence ID" value="SNR54703.1"/>
    <property type="molecule type" value="Genomic_DNA"/>
</dbReference>
<dbReference type="InterPro" id="IPR000014">
    <property type="entry name" value="PAS"/>
</dbReference>
<feature type="domain" description="PAS" evidence="17">
    <location>
        <begin position="404"/>
        <end position="450"/>
    </location>
</feature>
<dbReference type="EC" id="2.7.13.3" evidence="3"/>
<feature type="domain" description="HAMP" evidence="18">
    <location>
        <begin position="354"/>
        <end position="406"/>
    </location>
</feature>
<dbReference type="InterPro" id="IPR036097">
    <property type="entry name" value="HisK_dim/P_sf"/>
</dbReference>
<evidence type="ECO:0000256" key="13">
    <source>
        <dbReference type="ARBA" id="ARBA00023136"/>
    </source>
</evidence>
<dbReference type="PRINTS" id="PR00344">
    <property type="entry name" value="BCTRLSENSOR"/>
</dbReference>
<evidence type="ECO:0000256" key="10">
    <source>
        <dbReference type="ARBA" id="ARBA00022840"/>
    </source>
</evidence>
<comment type="catalytic activity">
    <reaction evidence="1">
        <text>ATP + protein L-histidine = ADP + protein N-phospho-L-histidine.</text>
        <dbReference type="EC" id="2.7.13.3"/>
    </reaction>
</comment>
<dbReference type="InterPro" id="IPR050351">
    <property type="entry name" value="BphY/WalK/GraS-like"/>
</dbReference>
<dbReference type="SUPFAM" id="SSF47384">
    <property type="entry name" value="Homodimeric domain of signal transducing histidine kinase"/>
    <property type="match status" value="1"/>
</dbReference>
<dbReference type="AlphaFoldDB" id="A0A238X834"/>
<protein>
    <recommendedName>
        <fullName evidence="3">histidine kinase</fullName>
        <ecNumber evidence="3">2.7.13.3</ecNumber>
    </recommendedName>
</protein>
<evidence type="ECO:0000259" key="16">
    <source>
        <dbReference type="PROSITE" id="PS50109"/>
    </source>
</evidence>
<dbReference type="InterPro" id="IPR003594">
    <property type="entry name" value="HATPase_dom"/>
</dbReference>
<dbReference type="Proteomes" id="UP000198417">
    <property type="component" value="Unassembled WGS sequence"/>
</dbReference>
<dbReference type="Gene3D" id="6.10.340.10">
    <property type="match status" value="1"/>
</dbReference>
<dbReference type="InterPro" id="IPR035965">
    <property type="entry name" value="PAS-like_dom_sf"/>
</dbReference>
<dbReference type="GO" id="GO:0005886">
    <property type="term" value="C:plasma membrane"/>
    <property type="evidence" value="ECO:0007669"/>
    <property type="project" value="UniProtKB-SubCell"/>
</dbReference>
<gene>
    <name evidence="19" type="ORF">SAMN06265370_109136</name>
</gene>
<dbReference type="PANTHER" id="PTHR42878:SF15">
    <property type="entry name" value="BACTERIOPHYTOCHROME"/>
    <property type="match status" value="1"/>
</dbReference>
<keyword evidence="12" id="KW-0902">Two-component regulatory system</keyword>
<evidence type="ECO:0000256" key="8">
    <source>
        <dbReference type="ARBA" id="ARBA00022741"/>
    </source>
</evidence>
<dbReference type="SMART" id="SM00388">
    <property type="entry name" value="HisKA"/>
    <property type="match status" value="1"/>
</dbReference>
<feature type="coiled-coil region" evidence="14">
    <location>
        <begin position="577"/>
        <end position="604"/>
    </location>
</feature>
<dbReference type="SUPFAM" id="SSF55874">
    <property type="entry name" value="ATPase domain of HSP90 chaperone/DNA topoisomerase II/histidine kinase"/>
    <property type="match status" value="1"/>
</dbReference>
<dbReference type="Gene3D" id="3.30.450.20">
    <property type="entry name" value="PAS domain"/>
    <property type="match status" value="2"/>
</dbReference>
<dbReference type="InterPro" id="IPR003661">
    <property type="entry name" value="HisK_dim/P_dom"/>
</dbReference>
<dbReference type="Pfam" id="PF00672">
    <property type="entry name" value="HAMP"/>
    <property type="match status" value="1"/>
</dbReference>
<dbReference type="CDD" id="cd06225">
    <property type="entry name" value="HAMP"/>
    <property type="match status" value="1"/>
</dbReference>
<keyword evidence="4" id="KW-1003">Cell membrane</keyword>
<evidence type="ECO:0000256" key="1">
    <source>
        <dbReference type="ARBA" id="ARBA00000085"/>
    </source>
</evidence>
<dbReference type="PROSITE" id="PS50109">
    <property type="entry name" value="HIS_KIN"/>
    <property type="match status" value="1"/>
</dbReference>
<dbReference type="PANTHER" id="PTHR42878">
    <property type="entry name" value="TWO-COMPONENT HISTIDINE KINASE"/>
    <property type="match status" value="1"/>
</dbReference>
<dbReference type="PROSITE" id="PS50112">
    <property type="entry name" value="PAS"/>
    <property type="match status" value="1"/>
</dbReference>
<evidence type="ECO:0000259" key="18">
    <source>
        <dbReference type="PROSITE" id="PS50885"/>
    </source>
</evidence>
<evidence type="ECO:0000313" key="20">
    <source>
        <dbReference type="Proteomes" id="UP000198417"/>
    </source>
</evidence>
<dbReference type="SMART" id="SM00387">
    <property type="entry name" value="HATPase_c"/>
    <property type="match status" value="1"/>
</dbReference>
<dbReference type="GO" id="GO:0006355">
    <property type="term" value="P:regulation of DNA-templated transcription"/>
    <property type="evidence" value="ECO:0007669"/>
    <property type="project" value="InterPro"/>
</dbReference>
<evidence type="ECO:0000256" key="3">
    <source>
        <dbReference type="ARBA" id="ARBA00012438"/>
    </source>
</evidence>
<dbReference type="Pfam" id="PF00989">
    <property type="entry name" value="PAS"/>
    <property type="match status" value="1"/>
</dbReference>
<dbReference type="SUPFAM" id="SSF103190">
    <property type="entry name" value="Sensory domain-like"/>
    <property type="match status" value="1"/>
</dbReference>
<dbReference type="Gene3D" id="1.10.287.130">
    <property type="match status" value="1"/>
</dbReference>
<dbReference type="CDD" id="cd00082">
    <property type="entry name" value="HisKA"/>
    <property type="match status" value="1"/>
</dbReference>
<accession>A0A238X834</accession>
<dbReference type="InterPro" id="IPR029151">
    <property type="entry name" value="Sensor-like_sf"/>
</dbReference>
<dbReference type="Pfam" id="PF02518">
    <property type="entry name" value="HATPase_c"/>
    <property type="match status" value="1"/>
</dbReference>
<dbReference type="Gene3D" id="3.30.565.10">
    <property type="entry name" value="Histidine kinase-like ATPase, C-terminal domain"/>
    <property type="match status" value="1"/>
</dbReference>
<dbReference type="GO" id="GO:0030295">
    <property type="term" value="F:protein kinase activator activity"/>
    <property type="evidence" value="ECO:0007669"/>
    <property type="project" value="TreeGrafter"/>
</dbReference>
<proteinExistence type="predicted"/>
<reference evidence="19 20" key="1">
    <citation type="submission" date="2017-06" db="EMBL/GenBank/DDBJ databases">
        <authorList>
            <person name="Kim H.J."/>
            <person name="Triplett B.A."/>
        </authorList>
    </citation>
    <scope>NUCLEOTIDE SEQUENCE [LARGE SCALE GENOMIC DNA]</scope>
    <source>
        <strain evidence="19 20">DSM 29052</strain>
    </source>
</reference>
<keyword evidence="13 15" id="KW-0472">Membrane</keyword>
<dbReference type="Pfam" id="PF21623">
    <property type="entry name" value="HK_sensor_dom_bact"/>
    <property type="match status" value="1"/>
</dbReference>
<dbReference type="GO" id="GO:0007234">
    <property type="term" value="P:osmosensory signaling via phosphorelay pathway"/>
    <property type="evidence" value="ECO:0007669"/>
    <property type="project" value="TreeGrafter"/>
</dbReference>
<keyword evidence="9" id="KW-0418">Kinase</keyword>